<dbReference type="PROSITE" id="PS51257">
    <property type="entry name" value="PROKAR_LIPOPROTEIN"/>
    <property type="match status" value="1"/>
</dbReference>
<evidence type="ECO:0000259" key="4">
    <source>
        <dbReference type="Pfam" id="PF13458"/>
    </source>
</evidence>
<accession>A0ABN1GPR4</accession>
<dbReference type="EMBL" id="BAAAHE010000013">
    <property type="protein sequence ID" value="GAA0615955.1"/>
    <property type="molecule type" value="Genomic_DNA"/>
</dbReference>
<feature type="compositionally biased region" description="Low complexity" evidence="3">
    <location>
        <begin position="83"/>
        <end position="104"/>
    </location>
</feature>
<dbReference type="Gene3D" id="3.40.50.2300">
    <property type="match status" value="2"/>
</dbReference>
<dbReference type="Proteomes" id="UP001500957">
    <property type="component" value="Unassembled WGS sequence"/>
</dbReference>
<keyword evidence="6" id="KW-1185">Reference proteome</keyword>
<organism evidence="5 6">
    <name type="scientific">Sporichthya brevicatena</name>
    <dbReference type="NCBI Taxonomy" id="171442"/>
    <lineage>
        <taxon>Bacteria</taxon>
        <taxon>Bacillati</taxon>
        <taxon>Actinomycetota</taxon>
        <taxon>Actinomycetes</taxon>
        <taxon>Sporichthyales</taxon>
        <taxon>Sporichthyaceae</taxon>
        <taxon>Sporichthya</taxon>
    </lineage>
</organism>
<dbReference type="PANTHER" id="PTHR47235:SF1">
    <property type="entry name" value="BLR6548 PROTEIN"/>
    <property type="match status" value="1"/>
</dbReference>
<name>A0ABN1GPR4_9ACTN</name>
<evidence type="ECO:0000256" key="2">
    <source>
        <dbReference type="ARBA" id="ARBA00022729"/>
    </source>
</evidence>
<dbReference type="InterPro" id="IPR028081">
    <property type="entry name" value="Leu-bd"/>
</dbReference>
<protein>
    <recommendedName>
        <fullName evidence="4">Leucine-binding protein domain-containing protein</fullName>
    </recommendedName>
</protein>
<sequence length="498" mass="51099">MIRISSSHRRLLRTAAVTAAVALVLTGCGSRLDRASVVAAESGELAQRLAEAQANNAAAAPATTDADPGAGVGAVAPGQTVDAPVAAGTSTGGTVATPTPAASATGGGGKANTNGASTGKTPVAAGCAKQGPPVVIGQVGAFSGLVGANTQGAVNTLPVWVRDVNARGGIGCHPVTLFQKDTASDPAKAEAAVKEMVNVRGAVALVASYAPLDIVGFRKGVESAKIVSIGGDQVTPDWHMSPYLYPVGGIERAQFAGSAKALQAKGVDKLAIFYCVESTACTAFKDTLDKEGYAKKFGMDIVYQTQVSLTQNDFTSACQSAKNAGAKAVVFAGDAGGVQRTARSCATVGLSVPIVIAATQATFDPNDKNLQKATVSMASAIFPFTQQDNEAQKAFRTAMARYNPTADINHAAALTWSSAKMLERAIELLGPSVHEVPLTRDHIMQGLGKIKKETLGGLIPATSYTYNQKQAAENLCYAAMAFDHRGFHAPQGSKFDCI</sequence>
<feature type="region of interest" description="Disordered" evidence="3">
    <location>
        <begin position="83"/>
        <end position="115"/>
    </location>
</feature>
<comment type="caution">
    <text evidence="5">The sequence shown here is derived from an EMBL/GenBank/DDBJ whole genome shotgun (WGS) entry which is preliminary data.</text>
</comment>
<comment type="similarity">
    <text evidence="1">Belongs to the leucine-binding protein family.</text>
</comment>
<proteinExistence type="inferred from homology"/>
<dbReference type="SUPFAM" id="SSF53822">
    <property type="entry name" value="Periplasmic binding protein-like I"/>
    <property type="match status" value="1"/>
</dbReference>
<keyword evidence="2" id="KW-0732">Signal</keyword>
<dbReference type="InterPro" id="IPR028082">
    <property type="entry name" value="Peripla_BP_I"/>
</dbReference>
<dbReference type="RefSeq" id="WP_344603693.1">
    <property type="nucleotide sequence ID" value="NZ_BAAAHE010000013.1"/>
</dbReference>
<feature type="domain" description="Leucine-binding protein" evidence="4">
    <location>
        <begin position="133"/>
        <end position="457"/>
    </location>
</feature>
<evidence type="ECO:0000256" key="3">
    <source>
        <dbReference type="SAM" id="MobiDB-lite"/>
    </source>
</evidence>
<evidence type="ECO:0000256" key="1">
    <source>
        <dbReference type="ARBA" id="ARBA00010062"/>
    </source>
</evidence>
<reference evidence="5 6" key="1">
    <citation type="journal article" date="2019" name="Int. J. Syst. Evol. Microbiol.">
        <title>The Global Catalogue of Microorganisms (GCM) 10K type strain sequencing project: providing services to taxonomists for standard genome sequencing and annotation.</title>
        <authorList>
            <consortium name="The Broad Institute Genomics Platform"/>
            <consortium name="The Broad Institute Genome Sequencing Center for Infectious Disease"/>
            <person name="Wu L."/>
            <person name="Ma J."/>
        </authorList>
    </citation>
    <scope>NUCLEOTIDE SEQUENCE [LARGE SCALE GENOMIC DNA]</scope>
    <source>
        <strain evidence="5 6">JCM 10671</strain>
    </source>
</reference>
<dbReference type="PANTHER" id="PTHR47235">
    <property type="entry name" value="BLR6548 PROTEIN"/>
    <property type="match status" value="1"/>
</dbReference>
<dbReference type="Pfam" id="PF13458">
    <property type="entry name" value="Peripla_BP_6"/>
    <property type="match status" value="1"/>
</dbReference>
<feature type="region of interest" description="Disordered" evidence="3">
    <location>
        <begin position="58"/>
        <end position="77"/>
    </location>
</feature>
<evidence type="ECO:0000313" key="6">
    <source>
        <dbReference type="Proteomes" id="UP001500957"/>
    </source>
</evidence>
<gene>
    <name evidence="5" type="ORF">GCM10009547_17450</name>
</gene>
<evidence type="ECO:0000313" key="5">
    <source>
        <dbReference type="EMBL" id="GAA0615955.1"/>
    </source>
</evidence>